<evidence type="ECO:0000256" key="2">
    <source>
        <dbReference type="ARBA" id="ARBA00022574"/>
    </source>
</evidence>
<feature type="repeat" description="WD" evidence="6">
    <location>
        <begin position="690"/>
        <end position="713"/>
    </location>
</feature>
<feature type="repeat" description="WD" evidence="6">
    <location>
        <begin position="503"/>
        <end position="537"/>
    </location>
</feature>
<dbReference type="InterPro" id="IPR013934">
    <property type="entry name" value="Utp13_C"/>
</dbReference>
<feature type="repeat" description="WD" evidence="6">
    <location>
        <begin position="190"/>
        <end position="231"/>
    </location>
</feature>
<dbReference type="GO" id="GO:0000480">
    <property type="term" value="P:endonucleolytic cleavage in 5'-ETS of tricistronic rRNA transcript (SSU-rRNA, 5.8S rRNA, LSU-rRNA)"/>
    <property type="evidence" value="ECO:0007669"/>
    <property type="project" value="TreeGrafter"/>
</dbReference>
<sequence length="1054" mass="113529">MSTTSQKSTAKVLASPGGSFLYGNSVQLSGRCMQMQTAAGRISEKFKIGAVSTIDVGRNPTKSSIPTHAEYIVARIGAKGSEMAYKADVKTTFEPRHVIQPIYTGGSVALSQDGRVLASSLGEEVLLTDLNNGEHLARIEGDGEPVTTLALTPDTSYLAVCSRSLSMRIFALQPSQTLDEGIDARLLRTLKPHSTPVVTATVDSTSSLLATGGADGVVKVWDLRGGYTTHTFHGHSGVISALHFFQVDPADSEPSSKSKKKKSKQRSAEEEETQLDQATAGYRLASAGEDGRVRVWDLHKRKSAATLDGHVSVVRSLSFSPELKVLLSASRDKTVALWDAKSWQQMSTVAVLEGVESAGFVGGGRFFYTGGETARLRLWSTEAGVEITQEQEQGVETEAIIDVQQHDGLPFLLSVHADQTLVQHSLQPLQTLESSPAQQIPPLPVIRRISGTHDEIIDLAYVGSERNFMALATNLEDIRLISLSSGDASMQASSYFGADVGLLKGHSDIIITLSVDWSGHWLATGAKDNTAKLWRLDPVNGDFSCYATFTGHAESIGAAALPTAAPPAGSKEYTDPLKHPPKFLITGSQDKTVKRWDISTQSGKVPRAAYTRKAHDKDINAIATSPSSMSPLFASASQDRTVKIWDVESGEAIGVLRGHKRGVWSVAFSPPSTPALTTGESGGASSSKGMVVTGSGDKTVRVWSLSDYSCLRTFEGHVNSVLKVVWLPPPKDSRSKSSRGVQVASAAGDGLVKVWDAQEGECAATLDNHIDRVWALAVKPSPITGKESVKGQSSEDTAMVEGDEEQSASDEPTLELVSGSADSTLTFWNDTTATTALEASAQATQRVEQDQELQNHIRSSNYREAIVLALQLNHPKRLLDLFSTVVNGPHEAGSFVGKKGVDEVIATLSDGQLWNLLRRVRDWNANARTHNVAQHVLYAILRLIPRERLVSLRTRRRKASAADEEVEAGLTNAMAELSTKDRNKESVKDVVDGLKAYSQRHYDRLDKTADERFVLLWALQQMDSVGGDAVNRGLTANGDAADQGDMVMLDGITS</sequence>
<dbReference type="SMART" id="SM00320">
    <property type="entry name" value="WD40"/>
    <property type="match status" value="11"/>
</dbReference>
<dbReference type="GO" id="GO:0000472">
    <property type="term" value="P:endonucleolytic cleavage to generate mature 5'-end of SSU-rRNA from (SSU-rRNA, 5.8S rRNA, LSU-rRNA)"/>
    <property type="evidence" value="ECO:0007669"/>
    <property type="project" value="TreeGrafter"/>
</dbReference>
<keyword evidence="3" id="KW-0677">Repeat</keyword>
<dbReference type="FunFam" id="2.130.10.10:FF:001009">
    <property type="entry name" value="Small nucleolar ribonucleoprotein complex subunit, putative"/>
    <property type="match status" value="1"/>
</dbReference>
<proteinExistence type="predicted"/>
<name>A0A3M6WNG7_HORWE</name>
<dbReference type="Gene3D" id="2.130.10.10">
    <property type="entry name" value="YVTN repeat-like/Quinoprotein amine dehydrogenase"/>
    <property type="match status" value="5"/>
</dbReference>
<evidence type="ECO:0000256" key="5">
    <source>
        <dbReference type="ARBA" id="ARBA00037338"/>
    </source>
</evidence>
<feature type="repeat" description="WD" evidence="6">
    <location>
        <begin position="307"/>
        <end position="348"/>
    </location>
</feature>
<feature type="repeat" description="WD" evidence="6">
    <location>
        <begin position="284"/>
        <end position="306"/>
    </location>
</feature>
<evidence type="ECO:0000256" key="7">
    <source>
        <dbReference type="SAM" id="MobiDB-lite"/>
    </source>
</evidence>
<dbReference type="PROSITE" id="PS50082">
    <property type="entry name" value="WD_REPEATS_2"/>
    <property type="match status" value="8"/>
</dbReference>
<dbReference type="PANTHER" id="PTHR19854">
    <property type="entry name" value="TRANSDUCIN BETA-LIKE 3"/>
    <property type="match status" value="1"/>
</dbReference>
<dbReference type="VEuPathDB" id="FungiDB:BTJ68_13491"/>
<evidence type="ECO:0000256" key="1">
    <source>
        <dbReference type="ARBA" id="ARBA00004604"/>
    </source>
</evidence>
<reference evidence="9 10" key="1">
    <citation type="journal article" date="2018" name="BMC Genomics">
        <title>Genomic evidence for intraspecific hybridization in a clonal and extremely halotolerant yeast.</title>
        <authorList>
            <person name="Gostincar C."/>
            <person name="Stajich J.E."/>
            <person name="Zupancic J."/>
            <person name="Zalar P."/>
            <person name="Gunde-Cimerman N."/>
        </authorList>
    </citation>
    <scope>NUCLEOTIDE SEQUENCE [LARGE SCALE GENOMIC DNA]</scope>
    <source>
        <strain evidence="9 10">EXF-6656</strain>
    </source>
</reference>
<comment type="function">
    <text evidence="5">Component of the ASTRA complex involved in chromatin remodeling.</text>
</comment>
<feature type="repeat" description="WD" evidence="6">
    <location>
        <begin position="743"/>
        <end position="765"/>
    </location>
</feature>
<accession>A0A3M6WNG7</accession>
<dbReference type="GO" id="GO:0030686">
    <property type="term" value="C:90S preribosome"/>
    <property type="evidence" value="ECO:0007669"/>
    <property type="project" value="TreeGrafter"/>
</dbReference>
<keyword evidence="4" id="KW-0539">Nucleus</keyword>
<dbReference type="InterPro" id="IPR001680">
    <property type="entry name" value="WD40_rpt"/>
</dbReference>
<dbReference type="CDD" id="cd00200">
    <property type="entry name" value="WD40"/>
    <property type="match status" value="2"/>
</dbReference>
<comment type="caution">
    <text evidence="9">The sequence shown here is derived from an EMBL/GenBank/DDBJ whole genome shotgun (WGS) entry which is preliminary data.</text>
</comment>
<evidence type="ECO:0000313" key="10">
    <source>
        <dbReference type="Proteomes" id="UP000281245"/>
    </source>
</evidence>
<evidence type="ECO:0000256" key="3">
    <source>
        <dbReference type="ARBA" id="ARBA00022737"/>
    </source>
</evidence>
<dbReference type="PROSITE" id="PS50294">
    <property type="entry name" value="WD_REPEATS_REGION"/>
    <property type="match status" value="4"/>
</dbReference>
<dbReference type="GO" id="GO:0034511">
    <property type="term" value="F:U3 snoRNA binding"/>
    <property type="evidence" value="ECO:0007669"/>
    <property type="project" value="TreeGrafter"/>
</dbReference>
<dbReference type="InterPro" id="IPR020472">
    <property type="entry name" value="WD40_PAC1"/>
</dbReference>
<feature type="region of interest" description="Disordered" evidence="7">
    <location>
        <begin position="784"/>
        <end position="814"/>
    </location>
</feature>
<evidence type="ECO:0000259" key="8">
    <source>
        <dbReference type="Pfam" id="PF08625"/>
    </source>
</evidence>
<evidence type="ECO:0000256" key="6">
    <source>
        <dbReference type="PROSITE-ProRule" id="PRU00221"/>
    </source>
</evidence>
<dbReference type="Pfam" id="PF08625">
    <property type="entry name" value="Utp13"/>
    <property type="match status" value="1"/>
</dbReference>
<dbReference type="OrthoDB" id="5414888at2759"/>
<evidence type="ECO:0000313" key="9">
    <source>
        <dbReference type="EMBL" id="RMX80059.1"/>
    </source>
</evidence>
<dbReference type="InterPro" id="IPR036322">
    <property type="entry name" value="WD40_repeat_dom_sf"/>
</dbReference>
<protein>
    <recommendedName>
        <fullName evidence="8">U3 small nucleolar RNA-associated protein 13 C-terminal domain-containing protein</fullName>
    </recommendedName>
</protein>
<dbReference type="SUPFAM" id="SSF50978">
    <property type="entry name" value="WD40 repeat-like"/>
    <property type="match status" value="2"/>
</dbReference>
<feature type="repeat" description="WD" evidence="6">
    <location>
        <begin position="612"/>
        <end position="655"/>
    </location>
</feature>
<dbReference type="EMBL" id="QWIJ01000647">
    <property type="protein sequence ID" value="RMX80059.1"/>
    <property type="molecule type" value="Genomic_DNA"/>
</dbReference>
<feature type="compositionally biased region" description="Polar residues" evidence="7">
    <location>
        <begin position="674"/>
        <end position="688"/>
    </location>
</feature>
<dbReference type="PRINTS" id="PR00320">
    <property type="entry name" value="GPROTEINBRPT"/>
</dbReference>
<dbReference type="Pfam" id="PF00400">
    <property type="entry name" value="WD40"/>
    <property type="match status" value="8"/>
</dbReference>
<organism evidence="9 10">
    <name type="scientific">Hortaea werneckii</name>
    <name type="common">Black yeast</name>
    <name type="synonym">Cladosporium werneckii</name>
    <dbReference type="NCBI Taxonomy" id="91943"/>
    <lineage>
        <taxon>Eukaryota</taxon>
        <taxon>Fungi</taxon>
        <taxon>Dikarya</taxon>
        <taxon>Ascomycota</taxon>
        <taxon>Pezizomycotina</taxon>
        <taxon>Dothideomycetes</taxon>
        <taxon>Dothideomycetidae</taxon>
        <taxon>Mycosphaerellales</taxon>
        <taxon>Teratosphaeriaceae</taxon>
        <taxon>Hortaea</taxon>
    </lineage>
</organism>
<comment type="subcellular location">
    <subcellularLocation>
        <location evidence="1">Nucleus</location>
        <location evidence="1">Nucleolus</location>
    </subcellularLocation>
</comment>
<dbReference type="GO" id="GO:0032040">
    <property type="term" value="C:small-subunit processome"/>
    <property type="evidence" value="ECO:0007669"/>
    <property type="project" value="InterPro"/>
</dbReference>
<dbReference type="InterPro" id="IPR019775">
    <property type="entry name" value="WD40_repeat_CS"/>
</dbReference>
<feature type="region of interest" description="Disordered" evidence="7">
    <location>
        <begin position="250"/>
        <end position="281"/>
    </location>
</feature>
<feature type="region of interest" description="Disordered" evidence="7">
    <location>
        <begin position="671"/>
        <end position="691"/>
    </location>
</feature>
<keyword evidence="2 6" id="KW-0853">WD repeat</keyword>
<feature type="repeat" description="WD" evidence="6">
    <location>
        <begin position="583"/>
        <end position="600"/>
    </location>
</feature>
<feature type="domain" description="U3 small nucleolar RNA-associated protein 13 C-terminal" evidence="8">
    <location>
        <begin position="850"/>
        <end position="1022"/>
    </location>
</feature>
<dbReference type="Proteomes" id="UP000281245">
    <property type="component" value="Unassembled WGS sequence"/>
</dbReference>
<dbReference type="PROSITE" id="PS00678">
    <property type="entry name" value="WD_REPEATS_1"/>
    <property type="match status" value="4"/>
</dbReference>
<dbReference type="AlphaFoldDB" id="A0A3M6WNG7"/>
<dbReference type="InterPro" id="IPR015943">
    <property type="entry name" value="WD40/YVTN_repeat-like_dom_sf"/>
</dbReference>
<gene>
    <name evidence="9" type="ORF">D0869_07836</name>
</gene>
<evidence type="ECO:0000256" key="4">
    <source>
        <dbReference type="ARBA" id="ARBA00023242"/>
    </source>
</evidence>
<dbReference type="PANTHER" id="PTHR19854:SF15">
    <property type="entry name" value="TRANSDUCIN BETA-LIKE PROTEIN 3"/>
    <property type="match status" value="1"/>
</dbReference>